<feature type="transmembrane region" description="Helical" evidence="2">
    <location>
        <begin position="79"/>
        <end position="98"/>
    </location>
</feature>
<evidence type="ECO:0000313" key="4">
    <source>
        <dbReference type="Proteomes" id="UP001165160"/>
    </source>
</evidence>
<keyword evidence="2" id="KW-1133">Transmembrane helix</keyword>
<feature type="compositionally biased region" description="Polar residues" evidence="1">
    <location>
        <begin position="152"/>
        <end position="161"/>
    </location>
</feature>
<evidence type="ECO:0000256" key="1">
    <source>
        <dbReference type="SAM" id="MobiDB-lite"/>
    </source>
</evidence>
<name>A0A9W7EJT8_9STRA</name>
<feature type="transmembrane region" description="Helical" evidence="2">
    <location>
        <begin position="38"/>
        <end position="58"/>
    </location>
</feature>
<feature type="region of interest" description="Disordered" evidence="1">
    <location>
        <begin position="144"/>
        <end position="173"/>
    </location>
</feature>
<keyword evidence="2" id="KW-0472">Membrane</keyword>
<organism evidence="3 4">
    <name type="scientific">Triparma verrucosa</name>
    <dbReference type="NCBI Taxonomy" id="1606542"/>
    <lineage>
        <taxon>Eukaryota</taxon>
        <taxon>Sar</taxon>
        <taxon>Stramenopiles</taxon>
        <taxon>Ochrophyta</taxon>
        <taxon>Bolidophyceae</taxon>
        <taxon>Parmales</taxon>
        <taxon>Triparmaceae</taxon>
        <taxon>Triparma</taxon>
    </lineage>
</organism>
<dbReference type="AlphaFoldDB" id="A0A9W7EJT8"/>
<evidence type="ECO:0000256" key="2">
    <source>
        <dbReference type="SAM" id="Phobius"/>
    </source>
</evidence>
<dbReference type="EMBL" id="BRXX01000027">
    <property type="protein sequence ID" value="GMH83539.1"/>
    <property type="molecule type" value="Genomic_DNA"/>
</dbReference>
<keyword evidence="4" id="KW-1185">Reference proteome</keyword>
<gene>
    <name evidence="3" type="ORF">TrVE_jg5572</name>
</gene>
<dbReference type="Proteomes" id="UP001165160">
    <property type="component" value="Unassembled WGS sequence"/>
</dbReference>
<protein>
    <submittedName>
        <fullName evidence="3">Uncharacterized protein</fullName>
    </submittedName>
</protein>
<keyword evidence="2" id="KW-0812">Transmembrane</keyword>
<accession>A0A9W7EJT8</accession>
<proteinExistence type="predicted"/>
<sequence>MLYISAEALRCIMDSTPDAKVDNLGYIERCGNPSLPTWYVSAFLATSWVLTYVIPPLLPSDRTMTWSNVMNLNMGRIEGLQFILFSTFSILALVVYALTNEDGTELSDFLQGLINVMLYNFLILLLIVAYQYIIKPAICRRSTTSEEESSDDPVTNPSSDAFSFRDHSNSVGL</sequence>
<feature type="transmembrane region" description="Helical" evidence="2">
    <location>
        <begin position="110"/>
        <end position="133"/>
    </location>
</feature>
<evidence type="ECO:0000313" key="3">
    <source>
        <dbReference type="EMBL" id="GMH83539.1"/>
    </source>
</evidence>
<comment type="caution">
    <text evidence="3">The sequence shown here is derived from an EMBL/GenBank/DDBJ whole genome shotgun (WGS) entry which is preliminary data.</text>
</comment>
<reference evidence="4" key="1">
    <citation type="journal article" date="2023" name="Commun. Biol.">
        <title>Genome analysis of Parmales, the sister group of diatoms, reveals the evolutionary specialization of diatoms from phago-mixotrophs to photoautotrophs.</title>
        <authorList>
            <person name="Ban H."/>
            <person name="Sato S."/>
            <person name="Yoshikawa S."/>
            <person name="Yamada K."/>
            <person name="Nakamura Y."/>
            <person name="Ichinomiya M."/>
            <person name="Sato N."/>
            <person name="Blanc-Mathieu R."/>
            <person name="Endo H."/>
            <person name="Kuwata A."/>
            <person name="Ogata H."/>
        </authorList>
    </citation>
    <scope>NUCLEOTIDE SEQUENCE [LARGE SCALE GENOMIC DNA]</scope>
    <source>
        <strain evidence="4">NIES 3699</strain>
    </source>
</reference>
<feature type="compositionally biased region" description="Basic and acidic residues" evidence="1">
    <location>
        <begin position="163"/>
        <end position="173"/>
    </location>
</feature>